<evidence type="ECO:0000259" key="1">
    <source>
        <dbReference type="Pfam" id="PF01370"/>
    </source>
</evidence>
<dbReference type="PATRIC" id="fig|658445.3.peg.4909"/>
<dbReference type="Proteomes" id="UP000032303">
    <property type="component" value="Chromosome 2"/>
</dbReference>
<dbReference type="Gene3D" id="3.40.50.720">
    <property type="entry name" value="NAD(P)-binding Rossmann-like Domain"/>
    <property type="match status" value="1"/>
</dbReference>
<sequence>METNCKATLRLFRDAVEHGVSRFVFVSSIGVNGNVTQGAPFTEQLQPNPVSDYAISKYEAEQQLVSAAKESAIELVIVRPALVYGKNAPGNIARLAKLTSALPLLPFGLVDNRKSFISLKNLVSLLVLCVSHPAAANQVFLAADTETISTKQLIDTLANVAGRKVIQVPVPVGLMRSVARLLGKGALASQLLDDLVVDNTKARERLGWKPEEDLQSTLE</sequence>
<dbReference type="InterPro" id="IPR036291">
    <property type="entry name" value="NAD(P)-bd_dom_sf"/>
</dbReference>
<dbReference type="KEGG" id="pgb:H744_2c2862"/>
<reference evidence="2 3" key="1">
    <citation type="submission" date="2013-05" db="EMBL/GenBank/DDBJ databases">
        <title>Complete genome sequence of the lipase-producing bacterium Photobacterium gaetbulicola Gung47.</title>
        <authorList>
            <person name="Kim Y.-O."/>
        </authorList>
    </citation>
    <scope>NUCLEOTIDE SEQUENCE [LARGE SCALE GENOMIC DNA]</scope>
    <source>
        <strain evidence="2 3">Gung47</strain>
    </source>
</reference>
<feature type="domain" description="NAD-dependent epimerase/dehydratase" evidence="1">
    <location>
        <begin position="1"/>
        <end position="136"/>
    </location>
</feature>
<dbReference type="InterPro" id="IPR001509">
    <property type="entry name" value="Epimerase_deHydtase"/>
</dbReference>
<evidence type="ECO:0000313" key="3">
    <source>
        <dbReference type="Proteomes" id="UP000032303"/>
    </source>
</evidence>
<dbReference type="HOGENOM" id="CLU_007383_6_1_6"/>
<gene>
    <name evidence="2" type="ORF">H744_2c2862</name>
</gene>
<dbReference type="PANTHER" id="PTHR43245">
    <property type="entry name" value="BIFUNCTIONAL POLYMYXIN RESISTANCE PROTEIN ARNA"/>
    <property type="match status" value="1"/>
</dbReference>
<dbReference type="PANTHER" id="PTHR43245:SF58">
    <property type="entry name" value="BLL5923 PROTEIN"/>
    <property type="match status" value="1"/>
</dbReference>
<dbReference type="Pfam" id="PF01370">
    <property type="entry name" value="Epimerase"/>
    <property type="match status" value="1"/>
</dbReference>
<dbReference type="SUPFAM" id="SSF51735">
    <property type="entry name" value="NAD(P)-binding Rossmann-fold domains"/>
    <property type="match status" value="1"/>
</dbReference>
<dbReference type="AlphaFoldDB" id="A0A0C5X2D9"/>
<proteinExistence type="predicted"/>
<evidence type="ECO:0000313" key="2">
    <source>
        <dbReference type="EMBL" id="AJR09515.1"/>
    </source>
</evidence>
<organism evidence="2 3">
    <name type="scientific">Photobacterium gaetbulicola Gung47</name>
    <dbReference type="NCBI Taxonomy" id="658445"/>
    <lineage>
        <taxon>Bacteria</taxon>
        <taxon>Pseudomonadati</taxon>
        <taxon>Pseudomonadota</taxon>
        <taxon>Gammaproteobacteria</taxon>
        <taxon>Vibrionales</taxon>
        <taxon>Vibrionaceae</taxon>
        <taxon>Photobacterium</taxon>
    </lineage>
</organism>
<dbReference type="STRING" id="658445.H744_2c2862"/>
<name>A0A0C5X2D9_9GAMM</name>
<dbReference type="InterPro" id="IPR050177">
    <property type="entry name" value="Lipid_A_modif_metabolic_enz"/>
</dbReference>
<dbReference type="EMBL" id="CP005974">
    <property type="protein sequence ID" value="AJR09515.1"/>
    <property type="molecule type" value="Genomic_DNA"/>
</dbReference>
<protein>
    <submittedName>
        <fullName evidence="2">Nucleoside-diphosphate-sugar epimerase</fullName>
    </submittedName>
</protein>
<accession>A0A0C5X2D9</accession>
<keyword evidence="3" id="KW-1185">Reference proteome</keyword>